<comment type="caution">
    <text evidence="2">The sequence shown here is derived from an EMBL/GenBank/DDBJ whole genome shotgun (WGS) entry which is preliminary data.</text>
</comment>
<organism evidence="2 3">
    <name type="scientific">Actinacidiphila acididurans</name>
    <dbReference type="NCBI Taxonomy" id="2784346"/>
    <lineage>
        <taxon>Bacteria</taxon>
        <taxon>Bacillati</taxon>
        <taxon>Actinomycetota</taxon>
        <taxon>Actinomycetes</taxon>
        <taxon>Kitasatosporales</taxon>
        <taxon>Streptomycetaceae</taxon>
        <taxon>Actinacidiphila</taxon>
    </lineage>
</organism>
<feature type="chain" id="PRO_5046857528" evidence="1">
    <location>
        <begin position="34"/>
        <end position="558"/>
    </location>
</feature>
<sequence length="558" mass="59078">MRITRTRRRAVIGATAVTMSAALAVAIAPAAFADSTPGSVYQVVTGDDGKVTVYISGEVQDGSMQLSVRASTAADAPVLTTIDATGFTGNHTTNAVQLPTGTAYGDYPIDVDWKLADGTQEHTAGAGTLNYRKHASVTDVTTDRSITDFTHRTVTFGGLVNVLDPATGSTGPAAAGTQVGLTWWEDVSPARRVQHTGTATTDDSGGFSFPVTAGGSLESGSVKVIGTADTVGVQNSTALPDVSAQSQSYSVTASVTPGTVHKGQTVTVKGKVMRYDVNNGSYDLPFAGAPVVTTAAEPDTYGYTVPHKLAGATTGTDGSFSYSITANMTTALHTYLAPSPYLSSVSETQNTVNVPVATSITLPAFSIDQFGLVKTTGRLTGANCSNQSLWLQYSPNGRTNWLNMSHITTGWTNGSYCSFVMQGYGWSYGYYRVVHFESPQLLGYAEPAHRLSRTDTQMSFAASSTRPSTASSKVTFSGVVIAQSGSSWIHYNHAHVVLVYRPKGDSNWYWVQKGYTNSAGRFSFTTPAYGDGTWAAYLDADSTHFYSETKTVYVDVVH</sequence>
<evidence type="ECO:0000313" key="3">
    <source>
        <dbReference type="Proteomes" id="UP000749040"/>
    </source>
</evidence>
<name>A0ABS2U0H1_9ACTN</name>
<dbReference type="RefSeq" id="WP_205361745.1">
    <property type="nucleotide sequence ID" value="NZ_JADKYB010000022.1"/>
</dbReference>
<feature type="signal peptide" evidence="1">
    <location>
        <begin position="1"/>
        <end position="33"/>
    </location>
</feature>
<proteinExistence type="predicted"/>
<keyword evidence="3" id="KW-1185">Reference proteome</keyword>
<keyword evidence="1" id="KW-0732">Signal</keyword>
<evidence type="ECO:0000256" key="1">
    <source>
        <dbReference type="SAM" id="SignalP"/>
    </source>
</evidence>
<dbReference type="Proteomes" id="UP000749040">
    <property type="component" value="Unassembled WGS sequence"/>
</dbReference>
<gene>
    <name evidence="2" type="ORF">ITX44_32070</name>
</gene>
<dbReference type="PROSITE" id="PS51318">
    <property type="entry name" value="TAT"/>
    <property type="match status" value="1"/>
</dbReference>
<accession>A0ABS2U0H1</accession>
<protein>
    <submittedName>
        <fullName evidence="2">Uncharacterized protein</fullName>
    </submittedName>
</protein>
<reference evidence="2 3" key="1">
    <citation type="submission" date="2021-01" db="EMBL/GenBank/DDBJ databases">
        <title>Streptomyces acididurans sp. nov., isolated from a peat swamp forest soil.</title>
        <authorList>
            <person name="Chantavorakit T."/>
            <person name="Duangmal K."/>
        </authorList>
    </citation>
    <scope>NUCLEOTIDE SEQUENCE [LARGE SCALE GENOMIC DNA]</scope>
    <source>
        <strain evidence="2 3">KK5PA1</strain>
    </source>
</reference>
<dbReference type="InterPro" id="IPR006311">
    <property type="entry name" value="TAT_signal"/>
</dbReference>
<evidence type="ECO:0000313" key="2">
    <source>
        <dbReference type="EMBL" id="MBM9509104.1"/>
    </source>
</evidence>
<dbReference type="EMBL" id="JADKYB010000022">
    <property type="protein sequence ID" value="MBM9509104.1"/>
    <property type="molecule type" value="Genomic_DNA"/>
</dbReference>